<gene>
    <name evidence="1" type="ORF">Cvel_17625</name>
</gene>
<name>A0A0G4FLC5_9ALVE</name>
<evidence type="ECO:0000313" key="1">
    <source>
        <dbReference type="EMBL" id="CEM14808.1"/>
    </source>
</evidence>
<sequence>MDLTQIGEARMRERERLIKQCEDLRNRDILDEGYKKELEHRKIQVAPCKLEFGVSFGTPPASDQGCGTTMIDFSSEMGLPYPATSPSLLASFLRITKKDETIETNARATFRPSTSSGALESRVQSMGSWSGVSGTSSHFLRVTRRWSIRAQETPLCPSTLCTTSPCLSTSA</sequence>
<dbReference type="EMBL" id="CDMZ01000461">
    <property type="protein sequence ID" value="CEM14808.1"/>
    <property type="molecule type" value="Genomic_DNA"/>
</dbReference>
<proteinExistence type="predicted"/>
<accession>A0A0G4FLC5</accession>
<dbReference type="VEuPathDB" id="CryptoDB:Cvel_17625"/>
<reference evidence="1" key="1">
    <citation type="submission" date="2014-11" db="EMBL/GenBank/DDBJ databases">
        <authorList>
            <person name="Otto D Thomas"/>
            <person name="Naeem Raeece"/>
        </authorList>
    </citation>
    <scope>NUCLEOTIDE SEQUENCE</scope>
</reference>
<organism evidence="1">
    <name type="scientific">Chromera velia CCMP2878</name>
    <dbReference type="NCBI Taxonomy" id="1169474"/>
    <lineage>
        <taxon>Eukaryota</taxon>
        <taxon>Sar</taxon>
        <taxon>Alveolata</taxon>
        <taxon>Colpodellida</taxon>
        <taxon>Chromeraceae</taxon>
        <taxon>Chromera</taxon>
    </lineage>
</organism>
<protein>
    <submittedName>
        <fullName evidence="1">Uncharacterized protein</fullName>
    </submittedName>
</protein>
<dbReference type="AlphaFoldDB" id="A0A0G4FLC5"/>